<dbReference type="AlphaFoldDB" id="A0A292Q1D9"/>
<feature type="compositionally biased region" description="Basic residues" evidence="1">
    <location>
        <begin position="81"/>
        <end position="95"/>
    </location>
</feature>
<sequence>AAVTTCTSTTGSTYSTLSTVHPTFFLGSARGDIARVTQAHTDASEATVPHRTTVSSPASTITSLHHQSQNSVASQRPGEKNKKRFQKERKPKKPSKKEQMGKWNRTYHAEPHAIFLGGWVSYSLVHGYF</sequence>
<name>A0A292Q1D9_9PEZI</name>
<evidence type="ECO:0000313" key="3">
    <source>
        <dbReference type="Proteomes" id="UP001412239"/>
    </source>
</evidence>
<protein>
    <submittedName>
        <fullName evidence="2">Uncharacterized protein</fullName>
    </submittedName>
</protein>
<keyword evidence="3" id="KW-1185">Reference proteome</keyword>
<feature type="compositionally biased region" description="Polar residues" evidence="1">
    <location>
        <begin position="50"/>
        <end position="74"/>
    </location>
</feature>
<feature type="region of interest" description="Disordered" evidence="1">
    <location>
        <begin position="40"/>
        <end position="104"/>
    </location>
</feature>
<organism evidence="2 3">
    <name type="scientific">Tuber aestivum</name>
    <name type="common">summer truffle</name>
    <dbReference type="NCBI Taxonomy" id="59557"/>
    <lineage>
        <taxon>Eukaryota</taxon>
        <taxon>Fungi</taxon>
        <taxon>Dikarya</taxon>
        <taxon>Ascomycota</taxon>
        <taxon>Pezizomycotina</taxon>
        <taxon>Pezizomycetes</taxon>
        <taxon>Pezizales</taxon>
        <taxon>Tuberaceae</taxon>
        <taxon>Tuber</taxon>
    </lineage>
</organism>
<evidence type="ECO:0000313" key="2">
    <source>
        <dbReference type="EMBL" id="CUS13619.1"/>
    </source>
</evidence>
<reference evidence="2" key="1">
    <citation type="submission" date="2015-10" db="EMBL/GenBank/DDBJ databases">
        <authorList>
            <person name="Regsiter A."/>
            <person name="william w."/>
        </authorList>
    </citation>
    <scope>NUCLEOTIDE SEQUENCE</scope>
    <source>
        <strain evidence="2">Montdore</strain>
    </source>
</reference>
<accession>A0A292Q1D9</accession>
<feature type="non-terminal residue" evidence="2">
    <location>
        <position position="1"/>
    </location>
</feature>
<gene>
    <name evidence="2" type="ORF">GSTUAT00002328001</name>
</gene>
<feature type="non-terminal residue" evidence="2">
    <location>
        <position position="129"/>
    </location>
</feature>
<evidence type="ECO:0000256" key="1">
    <source>
        <dbReference type="SAM" id="MobiDB-lite"/>
    </source>
</evidence>
<dbReference type="EMBL" id="LN890970">
    <property type="protein sequence ID" value="CUS13619.1"/>
    <property type="molecule type" value="Genomic_DNA"/>
</dbReference>
<dbReference type="Proteomes" id="UP001412239">
    <property type="component" value="Unassembled WGS sequence"/>
</dbReference>
<proteinExistence type="predicted"/>